<proteinExistence type="predicted"/>
<sequence length="373" mass="41722">MNSIPSSPNDPVNTDILMVAEDRVKGFRRFPFHAISEQCGHPVPVVIQRLKAMMEAGVVRRVRQTLLATKLAQGALVAWSLPEKNLDAAFDWMKEHDPFTGHVVLRNTDAANPGAQYRLWTTVKVPVGCGTLEEHCEILKRHIGADDYVLLPARGVFALGVGHMRRRGLRPGDKTPEPAPMQETKTVSLSGLEWKVLLSVKEQLRPEEMVEDPWALRAAQAGLEPEEYCRTAEELDRKQVIGRFATFLEHVRTRTNDGPVTKYNGLFHWTVPAGMEIRAGAECGRHICMTHCYWRTGGDIFGGAQIMGVVHGLEKNAVLEHKAAIDRHLDASGIPVLHTAVFWGERSEIKPSEISPDLYRKWTEEVKSAPVLR</sequence>
<reference evidence="2 5" key="2">
    <citation type="submission" date="2022-03" db="EMBL/GenBank/DDBJ databases">
        <title>Taxonomic description of new species and reclassification of some bacterial strains.</title>
        <authorList>
            <person name="Ndongo S."/>
        </authorList>
    </citation>
    <scope>NUCLEOTIDE SEQUENCE [LARGE SCALE GENOMIC DNA]</scope>
    <source>
        <strain evidence="2 5">Marseille-P6666</strain>
    </source>
</reference>
<dbReference type="InterPro" id="IPR040523">
    <property type="entry name" value="AsnC_trans_reg2"/>
</dbReference>
<organism evidence="3 4">
    <name type="scientific">Akkermansia massiliensis</name>
    <dbReference type="NCBI Taxonomy" id="2927224"/>
    <lineage>
        <taxon>Bacteria</taxon>
        <taxon>Pseudomonadati</taxon>
        <taxon>Verrucomicrobiota</taxon>
        <taxon>Verrucomicrobiia</taxon>
        <taxon>Verrucomicrobiales</taxon>
        <taxon>Akkermansiaceae</taxon>
        <taxon>Akkermansia</taxon>
    </lineage>
</organism>
<accession>A0AAE6T936</accession>
<dbReference type="Gene3D" id="3.30.70.3460">
    <property type="match status" value="2"/>
</dbReference>
<dbReference type="EMBL" id="JAMGSI010000002">
    <property type="protein sequence ID" value="MCL6658019.1"/>
    <property type="molecule type" value="Genomic_DNA"/>
</dbReference>
<evidence type="ECO:0000259" key="1">
    <source>
        <dbReference type="Pfam" id="PF17805"/>
    </source>
</evidence>
<dbReference type="Proteomes" id="UP001202031">
    <property type="component" value="Unassembled WGS sequence"/>
</dbReference>
<reference evidence="3" key="1">
    <citation type="submission" date="2018-05" db="EMBL/GenBank/DDBJ databases">
        <title>Complete genome sequnece of Akkermansia muciniphila EB-AMDK-40.</title>
        <authorList>
            <person name="Nam Y.-D."/>
            <person name="Chung W.-H."/>
            <person name="Park Y.S."/>
            <person name="Kang J."/>
        </authorList>
    </citation>
    <scope>NUCLEOTIDE SEQUENCE</scope>
    <source>
        <strain evidence="3">EB-AMDK-40</strain>
    </source>
</reference>
<dbReference type="RefSeq" id="WP_102722856.1">
    <property type="nucleotide sequence ID" value="NZ_CP029701.1"/>
</dbReference>
<gene>
    <name evidence="3" type="ORF">DMI76_03405</name>
    <name evidence="2" type="ORF">M8N44_11935</name>
</gene>
<dbReference type="Pfam" id="PF17805">
    <property type="entry name" value="AsnC_trans_reg2"/>
    <property type="match status" value="1"/>
</dbReference>
<name>A0AAE6T936_9BACT</name>
<evidence type="ECO:0000313" key="2">
    <source>
        <dbReference type="EMBL" id="MCL6658019.1"/>
    </source>
</evidence>
<dbReference type="Proteomes" id="UP000642553">
    <property type="component" value="Chromosome"/>
</dbReference>
<keyword evidence="5" id="KW-1185">Reference proteome</keyword>
<feature type="domain" description="Siroheme decarboxylase AsnC-like ligand binding" evidence="1">
    <location>
        <begin position="74"/>
        <end position="155"/>
    </location>
</feature>
<evidence type="ECO:0000313" key="5">
    <source>
        <dbReference type="Proteomes" id="UP001202031"/>
    </source>
</evidence>
<dbReference type="AlphaFoldDB" id="A0AAE6T936"/>
<evidence type="ECO:0000313" key="3">
    <source>
        <dbReference type="EMBL" id="QHV62476.1"/>
    </source>
</evidence>
<dbReference type="EMBL" id="CP029701">
    <property type="protein sequence ID" value="QHV62476.1"/>
    <property type="molecule type" value="Genomic_DNA"/>
</dbReference>
<protein>
    <submittedName>
        <fullName evidence="2 3">AsnC family transcriptional regulator</fullName>
    </submittedName>
</protein>
<dbReference type="GeneID" id="84024582"/>
<evidence type="ECO:0000313" key="4">
    <source>
        <dbReference type="Proteomes" id="UP000642553"/>
    </source>
</evidence>